<keyword evidence="4" id="KW-0548">Nucleotidyltransferase</keyword>
<dbReference type="eggNOG" id="COG1466">
    <property type="taxonomic scope" value="Bacteria"/>
</dbReference>
<dbReference type="SUPFAM" id="SSF52540">
    <property type="entry name" value="P-loop containing nucleoside triphosphate hydrolases"/>
    <property type="match status" value="1"/>
</dbReference>
<dbReference type="AlphaFoldDB" id="B3E3K7"/>
<evidence type="ECO:0000256" key="1">
    <source>
        <dbReference type="ARBA" id="ARBA00012417"/>
    </source>
</evidence>
<dbReference type="GO" id="GO:0009360">
    <property type="term" value="C:DNA polymerase III complex"/>
    <property type="evidence" value="ECO:0007669"/>
    <property type="project" value="InterPro"/>
</dbReference>
<keyword evidence="12" id="KW-1185">Reference proteome</keyword>
<name>B3E3K7_TRIL1</name>
<keyword evidence="5" id="KW-0235">DNA replication</keyword>
<dbReference type="HOGENOM" id="CLU_044694_2_1_7"/>
<dbReference type="Gene3D" id="3.40.50.300">
    <property type="entry name" value="P-loop containing nucleotide triphosphate hydrolases"/>
    <property type="match status" value="1"/>
</dbReference>
<evidence type="ECO:0000256" key="8">
    <source>
        <dbReference type="ARBA" id="ARBA00049244"/>
    </source>
</evidence>
<dbReference type="NCBIfam" id="TIGR01128">
    <property type="entry name" value="holA"/>
    <property type="match status" value="1"/>
</dbReference>
<evidence type="ECO:0000259" key="10">
    <source>
        <dbReference type="Pfam" id="PF21694"/>
    </source>
</evidence>
<dbReference type="Gene3D" id="1.20.272.10">
    <property type="match status" value="1"/>
</dbReference>
<dbReference type="GO" id="GO:0006261">
    <property type="term" value="P:DNA-templated DNA replication"/>
    <property type="evidence" value="ECO:0007669"/>
    <property type="project" value="TreeGrafter"/>
</dbReference>
<dbReference type="PANTHER" id="PTHR34388:SF1">
    <property type="entry name" value="DNA POLYMERASE III SUBUNIT DELTA"/>
    <property type="match status" value="1"/>
</dbReference>
<evidence type="ECO:0000256" key="3">
    <source>
        <dbReference type="ARBA" id="ARBA00022679"/>
    </source>
</evidence>
<feature type="domain" description="DNA polymerase III delta subunit-like C-terminal" evidence="10">
    <location>
        <begin position="210"/>
        <end position="316"/>
    </location>
</feature>
<organism evidence="11 12">
    <name type="scientific">Trichlorobacter lovleyi (strain ATCC BAA-1151 / DSM 17278 / SZ)</name>
    <name type="common">Geobacter lovleyi</name>
    <dbReference type="NCBI Taxonomy" id="398767"/>
    <lineage>
        <taxon>Bacteria</taxon>
        <taxon>Pseudomonadati</taxon>
        <taxon>Thermodesulfobacteriota</taxon>
        <taxon>Desulfuromonadia</taxon>
        <taxon>Geobacterales</taxon>
        <taxon>Geobacteraceae</taxon>
        <taxon>Trichlorobacter</taxon>
    </lineage>
</organism>
<gene>
    <name evidence="11" type="ordered locus">Glov_2110</name>
</gene>
<dbReference type="GO" id="GO:0003887">
    <property type="term" value="F:DNA-directed DNA polymerase activity"/>
    <property type="evidence" value="ECO:0007669"/>
    <property type="project" value="UniProtKB-KW"/>
</dbReference>
<sequence length="336" mass="37217">MTEQELEKQLQTGSFSAVYFFYGEEPFLVERAGRRVMEKAVDPAMKDFNLNIYYGADCKGTEILDTSQTLPMFAERRVVVVRQADKLPAATQEGLLPYLANPCPETCLLFLAAKPDLRRKFFSELKKQPGTLEFKKLYDNKLGPFINAEAAVHGKKIDGAGAEMLGFMVGNNLQELVSQIEKAALYVGSRPVIGVEDVKAIVSQSKSFTAFELARFMGEKNLAKALATLQAMLQNGEEAVMILGALASHFRRIWRIRELLDQKMPPADIGKQLKIHQFFLGEQVTQAKKYPVTELEALFERLYRGDVGVKTGSSAATVLQGLVYDACAGTVAGMAR</sequence>
<dbReference type="SUPFAM" id="SSF48019">
    <property type="entry name" value="post-AAA+ oligomerization domain-like"/>
    <property type="match status" value="1"/>
</dbReference>
<accession>B3E3K7</accession>
<dbReference type="Proteomes" id="UP000002420">
    <property type="component" value="Chromosome"/>
</dbReference>
<comment type="similarity">
    <text evidence="7">Belongs to the DNA polymerase HolA subunit family.</text>
</comment>
<dbReference type="InterPro" id="IPR008921">
    <property type="entry name" value="DNA_pol3_clamp-load_cplx_C"/>
</dbReference>
<reference evidence="11 12" key="1">
    <citation type="submission" date="2008-05" db="EMBL/GenBank/DDBJ databases">
        <title>Complete sequence of chromosome of Geobacter lovleyi SZ.</title>
        <authorList>
            <consortium name="US DOE Joint Genome Institute"/>
            <person name="Lucas S."/>
            <person name="Copeland A."/>
            <person name="Lapidus A."/>
            <person name="Glavina del Rio T."/>
            <person name="Dalin E."/>
            <person name="Tice H."/>
            <person name="Bruce D."/>
            <person name="Goodwin L."/>
            <person name="Pitluck S."/>
            <person name="Chertkov O."/>
            <person name="Meincke L."/>
            <person name="Brettin T."/>
            <person name="Detter J.C."/>
            <person name="Han C."/>
            <person name="Tapia R."/>
            <person name="Kuske C.R."/>
            <person name="Schmutz J."/>
            <person name="Larimer F."/>
            <person name="Land M."/>
            <person name="Hauser L."/>
            <person name="Kyrpides N."/>
            <person name="Mikhailova N."/>
            <person name="Sung Y."/>
            <person name="Fletcher K.E."/>
            <person name="Ritalahti K.M."/>
            <person name="Loeffler F.E."/>
            <person name="Richardson P."/>
        </authorList>
    </citation>
    <scope>NUCLEOTIDE SEQUENCE [LARGE SCALE GENOMIC DNA]</scope>
    <source>
        <strain evidence="12">ATCC BAA-1151 / DSM 17278 / SZ</strain>
    </source>
</reference>
<dbReference type="KEGG" id="glo:Glov_2110"/>
<comment type="catalytic activity">
    <reaction evidence="8">
        <text>DNA(n) + a 2'-deoxyribonucleoside 5'-triphosphate = DNA(n+1) + diphosphate</text>
        <dbReference type="Rhea" id="RHEA:22508"/>
        <dbReference type="Rhea" id="RHEA-COMP:17339"/>
        <dbReference type="Rhea" id="RHEA-COMP:17340"/>
        <dbReference type="ChEBI" id="CHEBI:33019"/>
        <dbReference type="ChEBI" id="CHEBI:61560"/>
        <dbReference type="ChEBI" id="CHEBI:173112"/>
        <dbReference type="EC" id="2.7.7.7"/>
    </reaction>
</comment>
<keyword evidence="6" id="KW-0239">DNA-directed DNA polymerase</keyword>
<dbReference type="PANTHER" id="PTHR34388">
    <property type="entry name" value="DNA POLYMERASE III SUBUNIT DELTA"/>
    <property type="match status" value="1"/>
</dbReference>
<evidence type="ECO:0000256" key="2">
    <source>
        <dbReference type="ARBA" id="ARBA00017703"/>
    </source>
</evidence>
<feature type="domain" description="DNA polymerase III delta N-terminal" evidence="9">
    <location>
        <begin position="19"/>
        <end position="129"/>
    </location>
</feature>
<evidence type="ECO:0000313" key="12">
    <source>
        <dbReference type="Proteomes" id="UP000002420"/>
    </source>
</evidence>
<dbReference type="RefSeq" id="WP_012470165.1">
    <property type="nucleotide sequence ID" value="NC_010814.1"/>
</dbReference>
<keyword evidence="3" id="KW-0808">Transferase</keyword>
<evidence type="ECO:0000313" key="11">
    <source>
        <dbReference type="EMBL" id="ACD95826.1"/>
    </source>
</evidence>
<dbReference type="InterPro" id="IPR048466">
    <property type="entry name" value="DNA_pol3_delta-like_C"/>
</dbReference>
<dbReference type="Pfam" id="PF06144">
    <property type="entry name" value="DNA_pol3_delta"/>
    <property type="match status" value="1"/>
</dbReference>
<dbReference type="InterPro" id="IPR005790">
    <property type="entry name" value="DNA_polIII_delta"/>
</dbReference>
<evidence type="ECO:0000256" key="4">
    <source>
        <dbReference type="ARBA" id="ARBA00022695"/>
    </source>
</evidence>
<dbReference type="OrthoDB" id="9769782at2"/>
<evidence type="ECO:0000256" key="7">
    <source>
        <dbReference type="ARBA" id="ARBA00034754"/>
    </source>
</evidence>
<evidence type="ECO:0000256" key="5">
    <source>
        <dbReference type="ARBA" id="ARBA00022705"/>
    </source>
</evidence>
<proteinExistence type="inferred from homology"/>
<dbReference type="STRING" id="398767.Glov_2110"/>
<dbReference type="Gene3D" id="1.10.8.60">
    <property type="match status" value="1"/>
</dbReference>
<dbReference type="InterPro" id="IPR010372">
    <property type="entry name" value="DNA_pol3_delta_N"/>
</dbReference>
<dbReference type="InterPro" id="IPR027417">
    <property type="entry name" value="P-loop_NTPase"/>
</dbReference>
<dbReference type="Pfam" id="PF21694">
    <property type="entry name" value="DNA_pol3_delta_C"/>
    <property type="match status" value="1"/>
</dbReference>
<dbReference type="EC" id="2.7.7.7" evidence="1"/>
<protein>
    <recommendedName>
        <fullName evidence="2">DNA polymerase III subunit delta</fullName>
        <ecNumber evidence="1">2.7.7.7</ecNumber>
    </recommendedName>
</protein>
<evidence type="ECO:0000259" key="9">
    <source>
        <dbReference type="Pfam" id="PF06144"/>
    </source>
</evidence>
<dbReference type="EMBL" id="CP001089">
    <property type="protein sequence ID" value="ACD95826.1"/>
    <property type="molecule type" value="Genomic_DNA"/>
</dbReference>
<dbReference type="GO" id="GO:0003677">
    <property type="term" value="F:DNA binding"/>
    <property type="evidence" value="ECO:0007669"/>
    <property type="project" value="InterPro"/>
</dbReference>
<evidence type="ECO:0000256" key="6">
    <source>
        <dbReference type="ARBA" id="ARBA00022932"/>
    </source>
</evidence>